<sequence>MKNVIKNTKKGFLMVTMFATLLSFANESANVTFTKNAKKTVISLQSVKQGNKLTITDANGVILYKEVIAETGNYQKAFDFTSLPDGNYTVELEKDLEIDTMPFSVISSEVNFKNEDKTITYKPYARLENGVVYVSKLSLNEAPLEVNIYDVNSDLVYSDNIDHKRNIQKAYKLEGLGNKHYKLVFKSEGKIFTQNI</sequence>
<feature type="chain" id="PRO_5040976908" description="Secretion system C-terminal sorting domain-containing protein" evidence="1">
    <location>
        <begin position="26"/>
        <end position="196"/>
    </location>
</feature>
<keyword evidence="1" id="KW-0732">Signal</keyword>
<organism evidence="2 3">
    <name type="scientific">Neotamlana sargassicola</name>
    <dbReference type="NCBI Taxonomy" id="2883125"/>
    <lineage>
        <taxon>Bacteria</taxon>
        <taxon>Pseudomonadati</taxon>
        <taxon>Bacteroidota</taxon>
        <taxon>Flavobacteriia</taxon>
        <taxon>Flavobacteriales</taxon>
        <taxon>Flavobacteriaceae</taxon>
        <taxon>Neotamlana</taxon>
    </lineage>
</organism>
<evidence type="ECO:0000313" key="3">
    <source>
        <dbReference type="Proteomes" id="UP001139286"/>
    </source>
</evidence>
<dbReference type="RefSeq" id="WP_226694855.1">
    <property type="nucleotide sequence ID" value="NZ_JAJAPX010000001.1"/>
</dbReference>
<protein>
    <recommendedName>
        <fullName evidence="4">Secretion system C-terminal sorting domain-containing protein</fullName>
    </recommendedName>
</protein>
<evidence type="ECO:0000256" key="1">
    <source>
        <dbReference type="SAM" id="SignalP"/>
    </source>
</evidence>
<proteinExistence type="predicted"/>
<comment type="caution">
    <text evidence="2">The sequence shown here is derived from an EMBL/GenBank/DDBJ whole genome shotgun (WGS) entry which is preliminary data.</text>
</comment>
<dbReference type="EMBL" id="JAJAPX010000001">
    <property type="protein sequence ID" value="MCB4807402.1"/>
    <property type="molecule type" value="Genomic_DNA"/>
</dbReference>
<evidence type="ECO:0000313" key="2">
    <source>
        <dbReference type="EMBL" id="MCB4807402.1"/>
    </source>
</evidence>
<feature type="signal peptide" evidence="1">
    <location>
        <begin position="1"/>
        <end position="25"/>
    </location>
</feature>
<reference evidence="2" key="1">
    <citation type="submission" date="2021-10" db="EMBL/GenBank/DDBJ databases">
        <title>Tamlana sargassums sp. nov., and Tamlana laminarinivorans sp. nov., two new bacteria isolated from the brown alga.</title>
        <authorList>
            <person name="Li J."/>
        </authorList>
    </citation>
    <scope>NUCLEOTIDE SEQUENCE</scope>
    <source>
        <strain evidence="2">62-3</strain>
    </source>
</reference>
<name>A0A9X1I507_9FLAO</name>
<keyword evidence="3" id="KW-1185">Reference proteome</keyword>
<dbReference type="Proteomes" id="UP001139286">
    <property type="component" value="Unassembled WGS sequence"/>
</dbReference>
<gene>
    <name evidence="2" type="ORF">LG651_03995</name>
</gene>
<accession>A0A9X1I507</accession>
<dbReference type="AlphaFoldDB" id="A0A9X1I507"/>
<evidence type="ECO:0008006" key="4">
    <source>
        <dbReference type="Google" id="ProtNLM"/>
    </source>
</evidence>